<evidence type="ECO:0000313" key="3">
    <source>
        <dbReference type="Proteomes" id="UP000023152"/>
    </source>
</evidence>
<organism evidence="2 3">
    <name type="scientific">Reticulomyxa filosa</name>
    <dbReference type="NCBI Taxonomy" id="46433"/>
    <lineage>
        <taxon>Eukaryota</taxon>
        <taxon>Sar</taxon>
        <taxon>Rhizaria</taxon>
        <taxon>Retaria</taxon>
        <taxon>Foraminifera</taxon>
        <taxon>Monothalamids</taxon>
        <taxon>Reticulomyxidae</taxon>
        <taxon>Reticulomyxa</taxon>
    </lineage>
</organism>
<feature type="transmembrane region" description="Helical" evidence="1">
    <location>
        <begin position="35"/>
        <end position="61"/>
    </location>
</feature>
<dbReference type="Proteomes" id="UP000023152">
    <property type="component" value="Unassembled WGS sequence"/>
</dbReference>
<keyword evidence="1" id="KW-1133">Transmembrane helix</keyword>
<keyword evidence="1" id="KW-0812">Transmembrane</keyword>
<proteinExistence type="predicted"/>
<dbReference type="EMBL" id="ASPP01002287">
    <property type="protein sequence ID" value="ETO34781.1"/>
    <property type="molecule type" value="Genomic_DNA"/>
</dbReference>
<evidence type="ECO:0000313" key="2">
    <source>
        <dbReference type="EMBL" id="ETO34781.1"/>
    </source>
</evidence>
<keyword evidence="3" id="KW-1185">Reference proteome</keyword>
<comment type="caution">
    <text evidence="2">The sequence shown here is derived from an EMBL/GenBank/DDBJ whole genome shotgun (WGS) entry which is preliminary data.</text>
</comment>
<dbReference type="AlphaFoldDB" id="X6P9C8"/>
<name>X6P9C8_RETFI</name>
<sequence length="109" mass="13402">MSLYFSEAIIKKYYTNYDCSSTNNISYHIMKIIDLIFHFFFIFFCFNDFIIQNLNYVKVFYLQRVPFMKKKIKIINNKIHVIEFPIKPKIFKFLLMLSFAREIILNMHF</sequence>
<protein>
    <submittedName>
        <fullName evidence="2">Uncharacterized protein</fullName>
    </submittedName>
</protein>
<keyword evidence="1" id="KW-0472">Membrane</keyword>
<accession>X6P9C8</accession>
<evidence type="ECO:0000256" key="1">
    <source>
        <dbReference type="SAM" id="Phobius"/>
    </source>
</evidence>
<reference evidence="2 3" key="1">
    <citation type="journal article" date="2013" name="Curr. Biol.">
        <title>The Genome of the Foraminiferan Reticulomyxa filosa.</title>
        <authorList>
            <person name="Glockner G."/>
            <person name="Hulsmann N."/>
            <person name="Schleicher M."/>
            <person name="Noegel A.A."/>
            <person name="Eichinger L."/>
            <person name="Gallinger C."/>
            <person name="Pawlowski J."/>
            <person name="Sierra R."/>
            <person name="Euteneuer U."/>
            <person name="Pillet L."/>
            <person name="Moustafa A."/>
            <person name="Platzer M."/>
            <person name="Groth M."/>
            <person name="Szafranski K."/>
            <person name="Schliwa M."/>
        </authorList>
    </citation>
    <scope>NUCLEOTIDE SEQUENCE [LARGE SCALE GENOMIC DNA]</scope>
</reference>
<gene>
    <name evidence="2" type="ORF">RFI_02306</name>
</gene>